<dbReference type="OrthoDB" id="9400331at2759"/>
<gene>
    <name evidence="1" type="ORF">llap_10675</name>
    <name evidence="2" type="ORF">llap_8510</name>
</gene>
<proteinExistence type="predicted"/>
<keyword evidence="3" id="KW-1185">Reference proteome</keyword>
<evidence type="ECO:0000313" key="2">
    <source>
        <dbReference type="EMBL" id="PKU41189.1"/>
    </source>
</evidence>
<reference evidence="1" key="1">
    <citation type="submission" date="2017-11" db="EMBL/GenBank/DDBJ databases">
        <authorList>
            <person name="Han C.G."/>
        </authorList>
    </citation>
    <scope>NUCLEOTIDE SEQUENCE [LARGE SCALE GENOMIC DNA]</scope>
    <source>
        <strain evidence="1">BTGAFAM01</strain>
        <tissue evidence="1">Blood</tissue>
    </source>
</reference>
<reference evidence="3" key="3">
    <citation type="submission" date="2017-12" db="EMBL/GenBank/DDBJ databases">
        <title>Genome sequence of the Bar-tailed Godwit (Limosa lapponica baueri).</title>
        <authorList>
            <person name="Lima N.C.B."/>
            <person name="Parody-Merino A.M."/>
            <person name="Battley P.F."/>
            <person name="Fidler A.E."/>
            <person name="Prosdocimi F."/>
        </authorList>
    </citation>
    <scope>NUCLEOTIDE SEQUENCE [LARGE SCALE GENOMIC DNA]</scope>
</reference>
<protein>
    <submittedName>
        <fullName evidence="1">Uncharacterized protein</fullName>
    </submittedName>
</protein>
<organism evidence="1 3">
    <name type="scientific">Limosa lapponica baueri</name>
    <dbReference type="NCBI Taxonomy" id="1758121"/>
    <lineage>
        <taxon>Eukaryota</taxon>
        <taxon>Metazoa</taxon>
        <taxon>Chordata</taxon>
        <taxon>Craniata</taxon>
        <taxon>Vertebrata</taxon>
        <taxon>Euteleostomi</taxon>
        <taxon>Archelosauria</taxon>
        <taxon>Archosauria</taxon>
        <taxon>Dinosauria</taxon>
        <taxon>Saurischia</taxon>
        <taxon>Theropoda</taxon>
        <taxon>Coelurosauria</taxon>
        <taxon>Aves</taxon>
        <taxon>Neognathae</taxon>
        <taxon>Neoaves</taxon>
        <taxon>Charadriiformes</taxon>
        <taxon>Scolopacidae</taxon>
        <taxon>Limosa</taxon>
    </lineage>
</organism>
<sequence length="85" mass="9417">MDLELHQLTVTTAKAALELHVPHQPLLIGQDKIRNGTSPCLFLYHLKKEVIINVLQEPAGLLMPCCAVPPTDTKLVEVAHEDQDL</sequence>
<reference evidence="1" key="4">
    <citation type="submission" date="2018-01" db="EMBL/GenBank/DDBJ databases">
        <title>Genome sequence of the Bar-tailed Godwit (Limosa lapponica baueri).</title>
        <authorList>
            <person name="Lima N.C.B."/>
            <person name="Parody-Merino A.M."/>
            <person name="Battley P.F."/>
            <person name="Fidler A.E."/>
            <person name="Prosdocimi F."/>
        </authorList>
    </citation>
    <scope>NUCLEOTIDE SEQUENCE</scope>
    <source>
        <strain evidence="1">BTGAFAM01</strain>
        <tissue evidence="1">Blood</tissue>
    </source>
</reference>
<reference evidence="3" key="2">
    <citation type="submission" date="2017-11" db="EMBL/GenBank/DDBJ databases">
        <authorList>
            <person name="Lima N.C."/>
            <person name="Parody-Merino A.M."/>
            <person name="Battley P.F."/>
            <person name="Fidler A.E."/>
            <person name="Prosdocimi F."/>
        </authorList>
    </citation>
    <scope>NUCLEOTIDE SEQUENCE [LARGE SCALE GENOMIC DNA]</scope>
</reference>
<accession>A0A2I0TZ11</accession>
<dbReference type="EMBL" id="KZ506150">
    <property type="protein sequence ID" value="PKU41189.1"/>
    <property type="molecule type" value="Genomic_DNA"/>
</dbReference>
<dbReference type="Proteomes" id="UP000233556">
    <property type="component" value="Unassembled WGS sequence"/>
</dbReference>
<dbReference type="AlphaFoldDB" id="A0A2I0TZ11"/>
<evidence type="ECO:0000313" key="1">
    <source>
        <dbReference type="EMBL" id="PKU39025.1"/>
    </source>
</evidence>
<evidence type="ECO:0000313" key="3">
    <source>
        <dbReference type="Proteomes" id="UP000233556"/>
    </source>
</evidence>
<name>A0A2I0TZ11_LIMLA</name>
<dbReference type="EMBL" id="KZ506594">
    <property type="protein sequence ID" value="PKU39025.1"/>
    <property type="molecule type" value="Genomic_DNA"/>
</dbReference>